<organism evidence="13 14">
    <name type="scientific">Coleophoma crateriformis</name>
    <dbReference type="NCBI Taxonomy" id="565419"/>
    <lineage>
        <taxon>Eukaryota</taxon>
        <taxon>Fungi</taxon>
        <taxon>Dikarya</taxon>
        <taxon>Ascomycota</taxon>
        <taxon>Pezizomycotina</taxon>
        <taxon>Leotiomycetes</taxon>
        <taxon>Helotiales</taxon>
        <taxon>Dermateaceae</taxon>
        <taxon>Coleophoma</taxon>
    </lineage>
</organism>
<dbReference type="PANTHER" id="PTHR12145:SF41">
    <property type="entry name" value="MANNAN ENDO-1,6-ALPHA-MANNOSIDASE"/>
    <property type="match status" value="1"/>
</dbReference>
<gene>
    <name evidence="13" type="ORF">BP5796_07406</name>
</gene>
<dbReference type="Proteomes" id="UP000256328">
    <property type="component" value="Unassembled WGS sequence"/>
</dbReference>
<dbReference type="EC" id="3.2.1.101" evidence="4 10"/>
<comment type="similarity">
    <text evidence="3 10">Belongs to the glycosyl hydrolase 76 family.</text>
</comment>
<keyword evidence="12" id="KW-1133">Transmembrane helix</keyword>
<keyword evidence="14" id="KW-1185">Reference proteome</keyword>
<dbReference type="OrthoDB" id="4187847at2759"/>
<dbReference type="InterPro" id="IPR005198">
    <property type="entry name" value="Glyco_hydro_76"/>
</dbReference>
<evidence type="ECO:0000256" key="10">
    <source>
        <dbReference type="PIRNR" id="PIRNR016302"/>
    </source>
</evidence>
<feature type="region of interest" description="Disordered" evidence="11">
    <location>
        <begin position="399"/>
        <end position="426"/>
    </location>
</feature>
<dbReference type="PIRSF" id="PIRSF016302">
    <property type="entry name" value="Man_a_manosd"/>
    <property type="match status" value="1"/>
</dbReference>
<dbReference type="AlphaFoldDB" id="A0A3D8RJ97"/>
<keyword evidence="12" id="KW-0812">Transmembrane</keyword>
<evidence type="ECO:0000256" key="8">
    <source>
        <dbReference type="ARBA" id="ARBA00023180"/>
    </source>
</evidence>
<name>A0A3D8RJ97_9HELO</name>
<evidence type="ECO:0000256" key="5">
    <source>
        <dbReference type="ARBA" id="ARBA00022729"/>
    </source>
</evidence>
<comment type="caution">
    <text evidence="13">The sequence shown here is derived from an EMBL/GenBank/DDBJ whole genome shotgun (WGS) entry which is preliminary data.</text>
</comment>
<evidence type="ECO:0000256" key="12">
    <source>
        <dbReference type="SAM" id="Phobius"/>
    </source>
</evidence>
<accession>A0A3D8RJ97</accession>
<evidence type="ECO:0000256" key="6">
    <source>
        <dbReference type="ARBA" id="ARBA00022801"/>
    </source>
</evidence>
<evidence type="ECO:0000256" key="3">
    <source>
        <dbReference type="ARBA" id="ARBA00009699"/>
    </source>
</evidence>
<evidence type="ECO:0000256" key="2">
    <source>
        <dbReference type="ARBA" id="ARBA00004308"/>
    </source>
</evidence>
<evidence type="ECO:0000313" key="14">
    <source>
        <dbReference type="Proteomes" id="UP000256328"/>
    </source>
</evidence>
<keyword evidence="6 10" id="KW-0378">Hydrolase</keyword>
<feature type="compositionally biased region" description="Low complexity" evidence="11">
    <location>
        <begin position="399"/>
        <end position="413"/>
    </location>
</feature>
<dbReference type="PANTHER" id="PTHR12145">
    <property type="entry name" value="MANNAN ENDO-1,6-ALPHA-MANNOSIDASE DCW1"/>
    <property type="match status" value="1"/>
</dbReference>
<dbReference type="Gene3D" id="1.50.10.20">
    <property type="match status" value="1"/>
</dbReference>
<dbReference type="InterPro" id="IPR014480">
    <property type="entry name" value="Mannan-1_6-alpha_mannosidase"/>
</dbReference>
<sequence>MRCTNAWKYGIAAVMASGPVVNAVTLDITSTDSIKQAASTVAYKMASYYTGNNTGDNPGNLPSPYYWWEAGAFFSALVDYWYYTGDTSYNAITYQALLSQVGTNYDYMPTNQTKSEGNDDQGFWAMASMEAAEMNFENPPSSEPGWLALTQAVFNEFVSRWDDSTCGGGLRWQIYTFNTGYNYKNAIANGCLFNIAARLARYTGNDTYAQWADKTWDWMTDTGLMGAGYEVYDGTSNTDNCTSIDHVQWSYNAGIFLFGAAMMYNYTNGSAKWETRTSGVLNASAIFFKDGGIMYEQACEDNGSTGNCDTDQTSFKAYMSRWLAATVKVAPFTRGTIMPWLKASAVAAAQQCDGGTGATCGLHWTWNSTNDGLSGVGEQMAGLAIIQANLIDEAPELVTNNTGGTSAGNANAGTGSGSSGSSGVLADTPVTTGDKAGAGILTAIMLVGVIGGTSFLVMGV</sequence>
<dbReference type="SUPFAM" id="SSF48208">
    <property type="entry name" value="Six-hairpin glycosidases"/>
    <property type="match status" value="1"/>
</dbReference>
<dbReference type="FunFam" id="1.50.10.20:FF:000006">
    <property type="entry name" value="Mannan endo-1,6-alpha-mannosidase"/>
    <property type="match status" value="1"/>
</dbReference>
<evidence type="ECO:0000256" key="1">
    <source>
        <dbReference type="ARBA" id="ARBA00001452"/>
    </source>
</evidence>
<dbReference type="EMBL" id="PDLN01000010">
    <property type="protein sequence ID" value="RDW73964.1"/>
    <property type="molecule type" value="Genomic_DNA"/>
</dbReference>
<dbReference type="GO" id="GO:0008496">
    <property type="term" value="F:mannan endo-1,6-alpha-mannosidase activity"/>
    <property type="evidence" value="ECO:0007669"/>
    <property type="project" value="UniProtKB-UniRule"/>
</dbReference>
<dbReference type="InterPro" id="IPR008928">
    <property type="entry name" value="6-hairpin_glycosidase_sf"/>
</dbReference>
<evidence type="ECO:0000256" key="7">
    <source>
        <dbReference type="ARBA" id="ARBA00023136"/>
    </source>
</evidence>
<reference evidence="13 14" key="1">
    <citation type="journal article" date="2018" name="IMA Fungus">
        <title>IMA Genome-F 9: Draft genome sequence of Annulohypoxylon stygium, Aspergillus mulundensis, Berkeleyomyces basicola (syn. Thielaviopsis basicola), Ceratocystis smalleyi, two Cercospora beticola strains, Coleophoma cylindrospora, Fusarium fracticaudum, Phialophora cf. hyalina, and Morchella septimelata.</title>
        <authorList>
            <person name="Wingfield B.D."/>
            <person name="Bills G.F."/>
            <person name="Dong Y."/>
            <person name="Huang W."/>
            <person name="Nel W.J."/>
            <person name="Swalarsk-Parry B.S."/>
            <person name="Vaghefi N."/>
            <person name="Wilken P.M."/>
            <person name="An Z."/>
            <person name="de Beer Z.W."/>
            <person name="De Vos L."/>
            <person name="Chen L."/>
            <person name="Duong T.A."/>
            <person name="Gao Y."/>
            <person name="Hammerbacher A."/>
            <person name="Kikkert J.R."/>
            <person name="Li Y."/>
            <person name="Li H."/>
            <person name="Li K."/>
            <person name="Li Q."/>
            <person name="Liu X."/>
            <person name="Ma X."/>
            <person name="Naidoo K."/>
            <person name="Pethybridge S.J."/>
            <person name="Sun J."/>
            <person name="Steenkamp E.T."/>
            <person name="van der Nest M.A."/>
            <person name="van Wyk S."/>
            <person name="Wingfield M.J."/>
            <person name="Xiong C."/>
            <person name="Yue Q."/>
            <person name="Zhang X."/>
        </authorList>
    </citation>
    <scope>NUCLEOTIDE SEQUENCE [LARGE SCALE GENOMIC DNA]</scope>
    <source>
        <strain evidence="13 14">BP5796</strain>
    </source>
</reference>
<dbReference type="GO" id="GO:0009272">
    <property type="term" value="P:fungal-type cell wall biogenesis"/>
    <property type="evidence" value="ECO:0007669"/>
    <property type="project" value="TreeGrafter"/>
</dbReference>
<proteinExistence type="inferred from homology"/>
<evidence type="ECO:0000256" key="9">
    <source>
        <dbReference type="ARBA" id="ARBA00023295"/>
    </source>
</evidence>
<keyword evidence="8" id="KW-0325">Glycoprotein</keyword>
<keyword evidence="5" id="KW-0732">Signal</keyword>
<dbReference type="GO" id="GO:0016052">
    <property type="term" value="P:carbohydrate catabolic process"/>
    <property type="evidence" value="ECO:0007669"/>
    <property type="project" value="InterPro"/>
</dbReference>
<evidence type="ECO:0000256" key="11">
    <source>
        <dbReference type="SAM" id="MobiDB-lite"/>
    </source>
</evidence>
<comment type="catalytic activity">
    <reaction evidence="1 10">
        <text>Random hydrolysis of (1-&gt;6)-alpha-D-mannosidic linkages in unbranched (1-&gt;6)-mannans.</text>
        <dbReference type="EC" id="3.2.1.101"/>
    </reaction>
</comment>
<dbReference type="GO" id="GO:0012505">
    <property type="term" value="C:endomembrane system"/>
    <property type="evidence" value="ECO:0007669"/>
    <property type="project" value="UniProtKB-SubCell"/>
</dbReference>
<comment type="subcellular location">
    <subcellularLocation>
        <location evidence="2">Endomembrane system</location>
    </subcellularLocation>
</comment>
<keyword evidence="9 10" id="KW-0326">Glycosidase</keyword>
<dbReference type="Pfam" id="PF03663">
    <property type="entry name" value="Glyco_hydro_76"/>
    <property type="match status" value="1"/>
</dbReference>
<evidence type="ECO:0000256" key="4">
    <source>
        <dbReference type="ARBA" id="ARBA00012350"/>
    </source>
</evidence>
<evidence type="ECO:0000313" key="13">
    <source>
        <dbReference type="EMBL" id="RDW73964.1"/>
    </source>
</evidence>
<protein>
    <recommendedName>
        <fullName evidence="4 10">Mannan endo-1,6-alpha-mannosidase</fullName>
        <ecNumber evidence="4 10">3.2.1.101</ecNumber>
    </recommendedName>
</protein>
<feature type="transmembrane region" description="Helical" evidence="12">
    <location>
        <begin position="436"/>
        <end position="458"/>
    </location>
</feature>
<keyword evidence="7 12" id="KW-0472">Membrane</keyword>